<gene>
    <name evidence="2" type="ORF">NDU88_003037</name>
</gene>
<dbReference type="AlphaFoldDB" id="A0AAV7RF63"/>
<dbReference type="EMBL" id="JANPWB010000009">
    <property type="protein sequence ID" value="KAJ1150242.1"/>
    <property type="molecule type" value="Genomic_DNA"/>
</dbReference>
<feature type="region of interest" description="Disordered" evidence="1">
    <location>
        <begin position="61"/>
        <end position="119"/>
    </location>
</feature>
<evidence type="ECO:0000313" key="2">
    <source>
        <dbReference type="EMBL" id="KAJ1150242.1"/>
    </source>
</evidence>
<organism evidence="2 3">
    <name type="scientific">Pleurodeles waltl</name>
    <name type="common">Iberian ribbed newt</name>
    <dbReference type="NCBI Taxonomy" id="8319"/>
    <lineage>
        <taxon>Eukaryota</taxon>
        <taxon>Metazoa</taxon>
        <taxon>Chordata</taxon>
        <taxon>Craniata</taxon>
        <taxon>Vertebrata</taxon>
        <taxon>Euteleostomi</taxon>
        <taxon>Amphibia</taxon>
        <taxon>Batrachia</taxon>
        <taxon>Caudata</taxon>
        <taxon>Salamandroidea</taxon>
        <taxon>Salamandridae</taxon>
        <taxon>Pleurodelinae</taxon>
        <taxon>Pleurodeles</taxon>
    </lineage>
</organism>
<sequence>MRAAPDAYICGSYLPSSITCESGGIGRFIRSSLGDFGHNGRGFLISTYAIFLPPRGRQWRMGPKAVRGSRSKPGPQERWPLDPQPLVRGGITKNSGFGDTGGGDNVPEGRQPAFGNFAA</sequence>
<evidence type="ECO:0000256" key="1">
    <source>
        <dbReference type="SAM" id="MobiDB-lite"/>
    </source>
</evidence>
<name>A0AAV7RF63_PLEWA</name>
<accession>A0AAV7RF63</accession>
<comment type="caution">
    <text evidence="2">The sequence shown here is derived from an EMBL/GenBank/DDBJ whole genome shotgun (WGS) entry which is preliminary data.</text>
</comment>
<protein>
    <submittedName>
        <fullName evidence="2">Uncharacterized protein</fullName>
    </submittedName>
</protein>
<reference evidence="2" key="1">
    <citation type="journal article" date="2022" name="bioRxiv">
        <title>Sequencing and chromosome-scale assembly of the giantPleurodeles waltlgenome.</title>
        <authorList>
            <person name="Brown T."/>
            <person name="Elewa A."/>
            <person name="Iarovenko S."/>
            <person name="Subramanian E."/>
            <person name="Araus A.J."/>
            <person name="Petzold A."/>
            <person name="Susuki M."/>
            <person name="Suzuki K.-i.T."/>
            <person name="Hayashi T."/>
            <person name="Toyoda A."/>
            <person name="Oliveira C."/>
            <person name="Osipova E."/>
            <person name="Leigh N.D."/>
            <person name="Simon A."/>
            <person name="Yun M.H."/>
        </authorList>
    </citation>
    <scope>NUCLEOTIDE SEQUENCE</scope>
    <source>
        <strain evidence="2">20211129_DDA</strain>
        <tissue evidence="2">Liver</tissue>
    </source>
</reference>
<evidence type="ECO:0000313" key="3">
    <source>
        <dbReference type="Proteomes" id="UP001066276"/>
    </source>
</evidence>
<proteinExistence type="predicted"/>
<keyword evidence="3" id="KW-1185">Reference proteome</keyword>
<dbReference type="Proteomes" id="UP001066276">
    <property type="component" value="Chromosome 5"/>
</dbReference>